<accession>A0A451BE37</accession>
<evidence type="ECO:0000313" key="2">
    <source>
        <dbReference type="EMBL" id="VFK33902.1"/>
    </source>
</evidence>
<feature type="compositionally biased region" description="Low complexity" evidence="1">
    <location>
        <begin position="62"/>
        <end position="72"/>
    </location>
</feature>
<proteinExistence type="predicted"/>
<dbReference type="InterPro" id="IPR011330">
    <property type="entry name" value="Glyco_hydro/deAcase_b/a-brl"/>
</dbReference>
<reference evidence="3" key="1">
    <citation type="submission" date="2019-02" db="EMBL/GenBank/DDBJ databases">
        <authorList>
            <person name="Gruber-Vodicka R. H."/>
            <person name="Seah K. B. B."/>
        </authorList>
    </citation>
    <scope>NUCLEOTIDE SEQUENCE</scope>
    <source>
        <strain evidence="3">BECK_BZ198</strain>
        <strain evidence="2">BECK_BZ199</strain>
    </source>
</reference>
<dbReference type="SUPFAM" id="SSF88713">
    <property type="entry name" value="Glycoside hydrolase/deacetylase"/>
    <property type="match status" value="1"/>
</dbReference>
<dbReference type="CDD" id="cd10936">
    <property type="entry name" value="CE4_DAC2"/>
    <property type="match status" value="1"/>
</dbReference>
<dbReference type="PANTHER" id="PTHR30105:SF2">
    <property type="entry name" value="DIVERGENT POLYSACCHARIDE DEACETYLASE SUPERFAMILY"/>
    <property type="match status" value="1"/>
</dbReference>
<sequence length="325" mass="35835">MRDYRHAIGVPRSIVILIWLVGMFGFAPIQADNAPGKKQTQEDGLPLLPPRALSEQPPSAPAPSARSMASAPAPRPSHVGPLDQQTHHPKPSPYSGPLVSIIMDDLGYRLREGLRAIDLPGPMTFSIIPNTPYAHRLSELAHGLGKEILLHMPMEPQGKGHYLEPGGLTTRMTRAELTGSVHASIAAMPHARGVSNHMGSLLTRQEKPMRWLMEAIREHDTDLYFIDSRTTAGTVASATAIQYGIPSLQRDVFLDHRQNVDAIRAQFHRLIRKAKTRGTALGIAHPYPQTLDVLKTMLPRLEAQGLTLVFVSVLLAQQNRENYSR</sequence>
<dbReference type="GO" id="GO:0005975">
    <property type="term" value="P:carbohydrate metabolic process"/>
    <property type="evidence" value="ECO:0007669"/>
    <property type="project" value="InterPro"/>
</dbReference>
<dbReference type="AlphaFoldDB" id="A0A451BE37"/>
<name>A0A451BE37_9GAMM</name>
<evidence type="ECO:0000256" key="1">
    <source>
        <dbReference type="SAM" id="MobiDB-lite"/>
    </source>
</evidence>
<dbReference type="InterPro" id="IPR006837">
    <property type="entry name" value="Divergent_DAC"/>
</dbReference>
<dbReference type="Pfam" id="PF04748">
    <property type="entry name" value="Polysacc_deac_2"/>
    <property type="match status" value="1"/>
</dbReference>
<protein>
    <submittedName>
        <fullName evidence="3">Uncharacterized conserved protein YibQ, putative polysaccharide deacetylase 2 family</fullName>
    </submittedName>
</protein>
<dbReference type="Gene3D" id="3.20.20.370">
    <property type="entry name" value="Glycoside hydrolase/deacetylase"/>
    <property type="match status" value="1"/>
</dbReference>
<feature type="region of interest" description="Disordered" evidence="1">
    <location>
        <begin position="34"/>
        <end position="96"/>
    </location>
</feature>
<dbReference type="EMBL" id="CAADFQ010000056">
    <property type="protein sequence ID" value="VFK33902.1"/>
    <property type="molecule type" value="Genomic_DNA"/>
</dbReference>
<organism evidence="3">
    <name type="scientific">Candidatus Kentrum sp. MB</name>
    <dbReference type="NCBI Taxonomy" id="2138164"/>
    <lineage>
        <taxon>Bacteria</taxon>
        <taxon>Pseudomonadati</taxon>
        <taxon>Pseudomonadota</taxon>
        <taxon>Gammaproteobacteria</taxon>
        <taxon>Candidatus Kentrum</taxon>
    </lineage>
</organism>
<gene>
    <name evidence="3" type="ORF">BECKMB1821H_GA0114242_10607</name>
    <name evidence="2" type="ORF">BECKMB1821I_GA0114274_10567</name>
</gene>
<evidence type="ECO:0000313" key="3">
    <source>
        <dbReference type="EMBL" id="VFK76505.1"/>
    </source>
</evidence>
<dbReference type="PANTHER" id="PTHR30105">
    <property type="entry name" value="UNCHARACTERIZED YIBQ-RELATED"/>
    <property type="match status" value="1"/>
</dbReference>
<dbReference type="EMBL" id="CAADGH010000060">
    <property type="protein sequence ID" value="VFK76505.1"/>
    <property type="molecule type" value="Genomic_DNA"/>
</dbReference>